<feature type="transmembrane region" description="Helical" evidence="7">
    <location>
        <begin position="351"/>
        <end position="381"/>
    </location>
</feature>
<dbReference type="CDD" id="cd14478">
    <property type="entry name" value="SPX_PHO87_PHO90_like"/>
    <property type="match status" value="1"/>
</dbReference>
<evidence type="ECO:0000256" key="2">
    <source>
        <dbReference type="ARBA" id="ARBA00022448"/>
    </source>
</evidence>
<evidence type="ECO:0000256" key="4">
    <source>
        <dbReference type="ARBA" id="ARBA00022989"/>
    </source>
</evidence>
<feature type="transmembrane region" description="Helical" evidence="7">
    <location>
        <begin position="530"/>
        <end position="555"/>
    </location>
</feature>
<dbReference type="PANTHER" id="PTHR10283">
    <property type="entry name" value="SOLUTE CARRIER FAMILY 13 MEMBER"/>
    <property type="match status" value="1"/>
</dbReference>
<dbReference type="PANTHER" id="PTHR10283:SF92">
    <property type="entry name" value="LOW-AFFINITY PHOSPHATE TRANSPORTER PHO91"/>
    <property type="match status" value="1"/>
</dbReference>
<feature type="transmembrane region" description="Helical" evidence="7">
    <location>
        <begin position="449"/>
        <end position="476"/>
    </location>
</feature>
<dbReference type="Pfam" id="PF03105">
    <property type="entry name" value="SPX"/>
    <property type="match status" value="2"/>
</dbReference>
<dbReference type="InterPro" id="IPR004331">
    <property type="entry name" value="SPX_dom"/>
</dbReference>
<dbReference type="Proteomes" id="UP000241769">
    <property type="component" value="Unassembled WGS sequence"/>
</dbReference>
<keyword evidence="5 7" id="KW-0472">Membrane</keyword>
<evidence type="ECO:0000313" key="10">
    <source>
        <dbReference type="Proteomes" id="UP000241769"/>
    </source>
</evidence>
<organism evidence="9 10">
    <name type="scientific">Planoprotostelium fungivorum</name>
    <dbReference type="NCBI Taxonomy" id="1890364"/>
    <lineage>
        <taxon>Eukaryota</taxon>
        <taxon>Amoebozoa</taxon>
        <taxon>Evosea</taxon>
        <taxon>Variosea</taxon>
        <taxon>Cavosteliida</taxon>
        <taxon>Cavosteliaceae</taxon>
        <taxon>Planoprotostelium</taxon>
    </lineage>
</organism>
<feature type="transmembrane region" description="Helical" evidence="7">
    <location>
        <begin position="711"/>
        <end position="733"/>
    </location>
</feature>
<dbReference type="InterPro" id="IPR004680">
    <property type="entry name" value="Cit_transptr-like_dom"/>
</dbReference>
<evidence type="ECO:0000256" key="3">
    <source>
        <dbReference type="ARBA" id="ARBA00022692"/>
    </source>
</evidence>
<gene>
    <name evidence="9" type="ORF">PROFUN_07925</name>
</gene>
<dbReference type="GO" id="GO:0006817">
    <property type="term" value="P:phosphate ion transport"/>
    <property type="evidence" value="ECO:0007669"/>
    <property type="project" value="TreeGrafter"/>
</dbReference>
<feature type="transmembrane region" description="Helical" evidence="7">
    <location>
        <begin position="760"/>
        <end position="781"/>
    </location>
</feature>
<evidence type="ECO:0000256" key="1">
    <source>
        <dbReference type="ARBA" id="ARBA00004141"/>
    </source>
</evidence>
<dbReference type="InParanoid" id="A0A2P6NL31"/>
<feature type="compositionally biased region" description="Basic and acidic residues" evidence="6">
    <location>
        <begin position="125"/>
        <end position="134"/>
    </location>
</feature>
<dbReference type="AlphaFoldDB" id="A0A2P6NL31"/>
<keyword evidence="4 7" id="KW-1133">Transmembrane helix</keyword>
<feature type="region of interest" description="Disordered" evidence="6">
    <location>
        <begin position="108"/>
        <end position="134"/>
    </location>
</feature>
<dbReference type="Pfam" id="PF03600">
    <property type="entry name" value="CitMHS"/>
    <property type="match status" value="1"/>
</dbReference>
<reference evidence="9 10" key="1">
    <citation type="journal article" date="2018" name="Genome Biol. Evol.">
        <title>Multiple Roots of Fruiting Body Formation in Amoebozoa.</title>
        <authorList>
            <person name="Hillmann F."/>
            <person name="Forbes G."/>
            <person name="Novohradska S."/>
            <person name="Ferling I."/>
            <person name="Riege K."/>
            <person name="Groth M."/>
            <person name="Westermann M."/>
            <person name="Marz M."/>
            <person name="Spaller T."/>
            <person name="Winckler T."/>
            <person name="Schaap P."/>
            <person name="Glockner G."/>
        </authorList>
    </citation>
    <scope>NUCLEOTIDE SEQUENCE [LARGE SCALE GENOMIC DNA]</scope>
    <source>
        <strain evidence="9 10">Jena</strain>
    </source>
</reference>
<evidence type="ECO:0000313" key="9">
    <source>
        <dbReference type="EMBL" id="PRP84675.1"/>
    </source>
</evidence>
<evidence type="ECO:0000256" key="6">
    <source>
        <dbReference type="SAM" id="MobiDB-lite"/>
    </source>
</evidence>
<feature type="transmembrane region" description="Helical" evidence="7">
    <location>
        <begin position="604"/>
        <end position="621"/>
    </location>
</feature>
<feature type="transmembrane region" description="Helical" evidence="7">
    <location>
        <begin position="576"/>
        <end position="592"/>
    </location>
</feature>
<evidence type="ECO:0000256" key="5">
    <source>
        <dbReference type="ARBA" id="ARBA00023136"/>
    </source>
</evidence>
<accession>A0A2P6NL31</accession>
<feature type="transmembrane region" description="Helical" evidence="7">
    <location>
        <begin position="666"/>
        <end position="699"/>
    </location>
</feature>
<feature type="domain" description="SPX" evidence="8">
    <location>
        <begin position="1"/>
        <end position="224"/>
    </location>
</feature>
<name>A0A2P6NL31_9EUKA</name>
<evidence type="ECO:0000259" key="8">
    <source>
        <dbReference type="PROSITE" id="PS51382"/>
    </source>
</evidence>
<feature type="transmembrane region" description="Helical" evidence="7">
    <location>
        <begin position="322"/>
        <end position="339"/>
    </location>
</feature>
<protein>
    <recommendedName>
        <fullName evidence="8">SPX domain-containing protein</fullName>
    </recommendedName>
</protein>
<dbReference type="EMBL" id="MDYQ01000058">
    <property type="protein sequence ID" value="PRP84675.1"/>
    <property type="molecule type" value="Genomic_DNA"/>
</dbReference>
<dbReference type="GO" id="GO:0005886">
    <property type="term" value="C:plasma membrane"/>
    <property type="evidence" value="ECO:0007669"/>
    <property type="project" value="TreeGrafter"/>
</dbReference>
<dbReference type="STRING" id="1890364.A0A2P6NL31"/>
<keyword evidence="10" id="KW-1185">Reference proteome</keyword>
<dbReference type="GO" id="GO:0006797">
    <property type="term" value="P:polyphosphate metabolic process"/>
    <property type="evidence" value="ECO:0007669"/>
    <property type="project" value="TreeGrafter"/>
</dbReference>
<evidence type="ECO:0000256" key="7">
    <source>
        <dbReference type="SAM" id="Phobius"/>
    </source>
</evidence>
<keyword evidence="3 7" id="KW-0812">Transmembrane</keyword>
<dbReference type="GO" id="GO:0005315">
    <property type="term" value="F:phosphate transmembrane transporter activity"/>
    <property type="evidence" value="ECO:0007669"/>
    <property type="project" value="TreeGrafter"/>
</dbReference>
<dbReference type="OrthoDB" id="10260443at2759"/>
<feature type="transmembrane region" description="Helical" evidence="7">
    <location>
        <begin position="488"/>
        <end position="510"/>
    </location>
</feature>
<sequence length="783" mass="86457">MKFTHSLQFNSVPEWIDHYIDYGLLKKAIYDAEKAQLDGSSKSDVSIPRTPVETHPSKQVPLLESSSNVNFLQLVDKELEKVVRWYDVKSAEILERFSRLNLDSEQVATPRNKPKSHLAPSRLRSYSDSDREDNANERTALIKTQRRHSNASDVDVEVGNSNIISVDVDRIVRTRNQLKAKLIEIFVQLSEMKSFAELNWTGIRKGLKKYDKVTGNKVKDHYLQTVVAQKSPYQEKNQQNINEAIDAVISSYAKLATGGDTRAASRVLSSHLREQVVYERNTVWRDMVSRDRKANTVRVAAPPSPTITDRGAKLLKCLNRQMIIIPIALLVLILGAFFLPVQGDEARCCLAILLFASIMWCTEAIPLFVTALMIPLLAIVMRVHRDHTDLHRLSSPDATKEVFKGMFSPTIMLLLGGFTIAAALSKYHIAKLLATQVLSRAGTRPGVVLIANMAVATFLSMWISNVAAPVLCFSLIQPILRTLPKNSDFANCLIMGIALASNLGGMASPIASPQNLFALEAMVEPKPGWLQWFAVALPIVILSLFTTWSVLMLVYRPWGTKIIPIRPGNETFDWKHYFIMGTTLLVIALWCFEKKLEEYVGDMGVLAIVPVIAFFGTGILSKDDFNSFLWTVVFLAMGGTALGKAVDSSGLLHNIVSSVRTLVEGMNMWSIYITFTALVLVVATFISHTVSALVILPVVAQIGKTLGGGRANLLVFGAGLCCSAGMGLIVSGFPNLNAAMLEDEVGRRYLTTMDFLKSGVPASILVWLIIITVGYGLILAIGY</sequence>
<dbReference type="CDD" id="cd01115">
    <property type="entry name" value="SLC13_permease"/>
    <property type="match status" value="1"/>
</dbReference>
<comment type="caution">
    <text evidence="9">The sequence shown here is derived from an EMBL/GenBank/DDBJ whole genome shotgun (WGS) entry which is preliminary data.</text>
</comment>
<keyword evidence="2" id="KW-0813">Transport</keyword>
<feature type="transmembrane region" description="Helical" evidence="7">
    <location>
        <begin position="402"/>
        <end position="429"/>
    </location>
</feature>
<dbReference type="PROSITE" id="PS51382">
    <property type="entry name" value="SPX"/>
    <property type="match status" value="1"/>
</dbReference>
<feature type="transmembrane region" description="Helical" evidence="7">
    <location>
        <begin position="628"/>
        <end position="646"/>
    </location>
</feature>
<comment type="subcellular location">
    <subcellularLocation>
        <location evidence="1">Membrane</location>
        <topology evidence="1">Multi-pass membrane protein</topology>
    </subcellularLocation>
</comment>
<proteinExistence type="predicted"/>